<organism evidence="1 2">
    <name type="scientific">Candidatus Defluviibacterium haderslevense</name>
    <dbReference type="NCBI Taxonomy" id="2981993"/>
    <lineage>
        <taxon>Bacteria</taxon>
        <taxon>Pseudomonadati</taxon>
        <taxon>Bacteroidota</taxon>
        <taxon>Saprospiria</taxon>
        <taxon>Saprospirales</taxon>
        <taxon>Saprospiraceae</taxon>
        <taxon>Candidatus Defluviibacterium</taxon>
    </lineage>
</organism>
<evidence type="ECO:0000313" key="1">
    <source>
        <dbReference type="EMBL" id="MBK9716737.1"/>
    </source>
</evidence>
<protein>
    <submittedName>
        <fullName evidence="1">WbqC family protein</fullName>
    </submittedName>
</protein>
<dbReference type="AlphaFoldDB" id="A0A9D7S7U6"/>
<dbReference type="Pfam" id="PF08889">
    <property type="entry name" value="WbqC"/>
    <property type="match status" value="1"/>
</dbReference>
<sequence length="275" mass="32023">MTAAKSNIGAINFYTRRNFIVQKIEVEDVILTKTLKRIVAIHQPNLFPWLGFFDKINKSDCFIILDHVINRPNDSIYTKRVTILNNNLPYWLTIPLLKPKGIEFMKIKDMKINLEDKFSIKHLKTIEHTYKKAKYYDEIIPLIYNFYNSKSEYISIRNLDFIFIICNKLNIKTRFYYSSELDSKLNATDLLIDLTLKINGNVYLAGGGAEGYQINQMFENSSLGLVYQKFSNPIYNQLKSSDFITGLSIIDNLMNIGFEGTKELLDNEIIKFNHI</sequence>
<proteinExistence type="predicted"/>
<accession>A0A9D7S7U6</accession>
<comment type="caution">
    <text evidence="1">The sequence shown here is derived from an EMBL/GenBank/DDBJ whole genome shotgun (WGS) entry which is preliminary data.</text>
</comment>
<name>A0A9D7S7U6_9BACT</name>
<dbReference type="InterPro" id="IPR014985">
    <property type="entry name" value="WbqC"/>
</dbReference>
<evidence type="ECO:0000313" key="2">
    <source>
        <dbReference type="Proteomes" id="UP000808349"/>
    </source>
</evidence>
<reference evidence="1 2" key="1">
    <citation type="submission" date="2020-10" db="EMBL/GenBank/DDBJ databases">
        <title>Connecting structure to function with the recovery of over 1000 high-quality activated sludge metagenome-assembled genomes encoding full-length rRNA genes using long-read sequencing.</title>
        <authorList>
            <person name="Singleton C.M."/>
            <person name="Petriglieri F."/>
            <person name="Kristensen J.M."/>
            <person name="Kirkegaard R.H."/>
            <person name="Michaelsen T.Y."/>
            <person name="Andersen M.H."/>
            <person name="Karst S.M."/>
            <person name="Dueholm M.S."/>
            <person name="Nielsen P.H."/>
            <person name="Albertsen M."/>
        </authorList>
    </citation>
    <scope>NUCLEOTIDE SEQUENCE [LARGE SCALE GENOMIC DNA]</scope>
    <source>
        <strain evidence="1">Ribe_18-Q3-R11-54_BAT3C.373</strain>
    </source>
</reference>
<gene>
    <name evidence="1" type="ORF">IPO85_04330</name>
</gene>
<dbReference type="Proteomes" id="UP000808349">
    <property type="component" value="Unassembled WGS sequence"/>
</dbReference>
<dbReference type="EMBL" id="JADKFW010000004">
    <property type="protein sequence ID" value="MBK9716737.1"/>
    <property type="molecule type" value="Genomic_DNA"/>
</dbReference>